<protein>
    <submittedName>
        <fullName evidence="1">Type VI secretion system protein ImpH</fullName>
    </submittedName>
</protein>
<sequence length="331" mass="37766">MHTKYWWKDASVIHQLVSSATSFEFIQSVRLLRHAPVQDEHQSWADAFDFSSSLHLNFPKSEIESLSVEENTYQIKNLIVGLTGIQGALPYVYTNKMRQAPRKQRAEVEAFLGLFNNKLIAQYIEASLTYNLPVRYEVEEENHYLNILHSLSGYIGTQHQQTELQDYFAEFSGLMQGQNNTVHALKTMLSCIFHQQVEVKEFIKEKFKLEDQQKTVLGGTVPSLLGVNTFCGETVTQIDGKIELVLGPLSYQDYIQFLPEQPQHKKLKDIIQTWCSPTLMVDIRLVLLPDAIEPLQLRHTTQRGLGQGAFLGGQAALENRETCYALFAEAR</sequence>
<reference evidence="2" key="1">
    <citation type="submission" date="2017-06" db="EMBL/GenBank/DDBJ databases">
        <authorList>
            <person name="Varghese N."/>
            <person name="Submissions S."/>
        </authorList>
    </citation>
    <scope>NUCLEOTIDE SEQUENCE [LARGE SCALE GENOMIC DNA]</scope>
    <source>
        <strain evidence="2">ANC 5114</strain>
    </source>
</reference>
<dbReference type="RefSeq" id="WP_088824149.1">
    <property type="nucleotide sequence ID" value="NZ_FZLN01000004.1"/>
</dbReference>
<dbReference type="EMBL" id="FZLN01000004">
    <property type="protein sequence ID" value="SNQ29973.1"/>
    <property type="molecule type" value="Genomic_DNA"/>
</dbReference>
<accession>A0A217EHK8</accession>
<evidence type="ECO:0000313" key="1">
    <source>
        <dbReference type="EMBL" id="SNQ29973.1"/>
    </source>
</evidence>
<dbReference type="Proteomes" id="UP000243463">
    <property type="component" value="Unassembled WGS sequence"/>
</dbReference>
<evidence type="ECO:0000313" key="2">
    <source>
        <dbReference type="Proteomes" id="UP000243463"/>
    </source>
</evidence>
<dbReference type="NCBIfam" id="TIGR03347">
    <property type="entry name" value="VI_chp_1"/>
    <property type="match status" value="1"/>
</dbReference>
<dbReference type="PANTHER" id="PTHR35564">
    <property type="match status" value="1"/>
</dbReference>
<dbReference type="AlphaFoldDB" id="A0A217EHK8"/>
<name>A0A217EHK8_9GAMM</name>
<gene>
    <name evidence="1" type="ORF">SAMN05444584_1952</name>
</gene>
<organism evidence="1 2">
    <name type="scientific">Acinetobacter apis</name>
    <dbReference type="NCBI Taxonomy" id="1229165"/>
    <lineage>
        <taxon>Bacteria</taxon>
        <taxon>Pseudomonadati</taxon>
        <taxon>Pseudomonadota</taxon>
        <taxon>Gammaproteobacteria</taxon>
        <taxon>Moraxellales</taxon>
        <taxon>Moraxellaceae</taxon>
        <taxon>Acinetobacter</taxon>
    </lineage>
</organism>
<keyword evidence="2" id="KW-1185">Reference proteome</keyword>
<proteinExistence type="predicted"/>
<dbReference type="InterPro" id="IPR010732">
    <property type="entry name" value="T6SS_TssG-like"/>
</dbReference>
<dbReference type="Pfam" id="PF06996">
    <property type="entry name" value="T6SS_TssG"/>
    <property type="match status" value="1"/>
</dbReference>
<dbReference type="PANTHER" id="PTHR35564:SF4">
    <property type="entry name" value="CYTOPLASMIC PROTEIN"/>
    <property type="match status" value="1"/>
</dbReference>
<dbReference type="OrthoDB" id="1523296at2"/>